<evidence type="ECO:0000313" key="1">
    <source>
        <dbReference type="EMBL" id="KAH6928186.1"/>
    </source>
</evidence>
<dbReference type="Proteomes" id="UP000821845">
    <property type="component" value="Chromosome 6"/>
</dbReference>
<dbReference type="EMBL" id="CM023486">
    <property type="protein sequence ID" value="KAH6928186.1"/>
    <property type="molecule type" value="Genomic_DNA"/>
</dbReference>
<evidence type="ECO:0000313" key="2">
    <source>
        <dbReference type="Proteomes" id="UP000821845"/>
    </source>
</evidence>
<keyword evidence="2" id="KW-1185">Reference proteome</keyword>
<accession>A0ACB7RZQ1</accession>
<organism evidence="1 2">
    <name type="scientific">Hyalomma asiaticum</name>
    <name type="common">Tick</name>
    <dbReference type="NCBI Taxonomy" id="266040"/>
    <lineage>
        <taxon>Eukaryota</taxon>
        <taxon>Metazoa</taxon>
        <taxon>Ecdysozoa</taxon>
        <taxon>Arthropoda</taxon>
        <taxon>Chelicerata</taxon>
        <taxon>Arachnida</taxon>
        <taxon>Acari</taxon>
        <taxon>Parasitiformes</taxon>
        <taxon>Ixodida</taxon>
        <taxon>Ixodoidea</taxon>
        <taxon>Ixodidae</taxon>
        <taxon>Hyalomminae</taxon>
        <taxon>Hyalomma</taxon>
    </lineage>
</organism>
<name>A0ACB7RZQ1_HYAAI</name>
<sequence>MPPQTKRQKQKRKDADSRDHPAAPESAGQSVSSIAPVPRPDKHVHPYDATTASRPSPPSSGPGKPSYSSSTKPGGPTRGPGRICRCCRRIAQGVRSGKMRFCKHFLNVAALLLFAFAAAILASKVITRADKRKIAAPSGNENNLECDFNSSSDESTASSTVRSVTNHRILLWLEPDPERRIEGRLLPATGEIALRECFLQDIDSLPPNPSEVLLRGCNVTKDRSLLNQSDAVVFDASTIQHTLPPMLRDQKQVWVFFTPPGSVPANIGAMSTFSFNWTMARRTDADVVLPFGNWTLDDEVPSRDYAWERSLDAKSALFFASECDGDASNYVLEEVLRALNGTSLRRCGLPRCGSLRMCLTEYAKDYYYLFVPESSGCFEHPMEPIYDAFAYGLVPVYFGKKDLDGLPANSYVFANSLAPSKNVTEHLRALMDDLQLYGNLFKWTETHALSCRDDLCYLCDSLRANLAKPGTNVMWWWRKTNLCRLGHHQPGIQPPT</sequence>
<reference evidence="1" key="1">
    <citation type="submission" date="2020-05" db="EMBL/GenBank/DDBJ databases">
        <title>Large-scale comparative analyses of tick genomes elucidate their genetic diversity and vector capacities.</title>
        <authorList>
            <person name="Jia N."/>
            <person name="Wang J."/>
            <person name="Shi W."/>
            <person name="Du L."/>
            <person name="Sun Y."/>
            <person name="Zhan W."/>
            <person name="Jiang J."/>
            <person name="Wang Q."/>
            <person name="Zhang B."/>
            <person name="Ji P."/>
            <person name="Sakyi L.B."/>
            <person name="Cui X."/>
            <person name="Yuan T."/>
            <person name="Jiang B."/>
            <person name="Yang W."/>
            <person name="Lam T.T.-Y."/>
            <person name="Chang Q."/>
            <person name="Ding S."/>
            <person name="Wang X."/>
            <person name="Zhu J."/>
            <person name="Ruan X."/>
            <person name="Zhao L."/>
            <person name="Wei J."/>
            <person name="Que T."/>
            <person name="Du C."/>
            <person name="Cheng J."/>
            <person name="Dai P."/>
            <person name="Han X."/>
            <person name="Huang E."/>
            <person name="Gao Y."/>
            <person name="Liu J."/>
            <person name="Shao H."/>
            <person name="Ye R."/>
            <person name="Li L."/>
            <person name="Wei W."/>
            <person name="Wang X."/>
            <person name="Wang C."/>
            <person name="Yang T."/>
            <person name="Huo Q."/>
            <person name="Li W."/>
            <person name="Guo W."/>
            <person name="Chen H."/>
            <person name="Zhou L."/>
            <person name="Ni X."/>
            <person name="Tian J."/>
            <person name="Zhou Y."/>
            <person name="Sheng Y."/>
            <person name="Liu T."/>
            <person name="Pan Y."/>
            <person name="Xia L."/>
            <person name="Li J."/>
            <person name="Zhao F."/>
            <person name="Cao W."/>
        </authorList>
    </citation>
    <scope>NUCLEOTIDE SEQUENCE</scope>
    <source>
        <strain evidence="1">Hyas-2018</strain>
    </source>
</reference>
<protein>
    <submittedName>
        <fullName evidence="1">Uncharacterized protein</fullName>
    </submittedName>
</protein>
<proteinExistence type="predicted"/>
<gene>
    <name evidence="1" type="ORF">HPB50_012456</name>
</gene>
<comment type="caution">
    <text evidence="1">The sequence shown here is derived from an EMBL/GenBank/DDBJ whole genome shotgun (WGS) entry which is preliminary data.</text>
</comment>